<dbReference type="Proteomes" id="UP000814140">
    <property type="component" value="Unassembled WGS sequence"/>
</dbReference>
<dbReference type="EMBL" id="MU277192">
    <property type="protein sequence ID" value="KAI0066626.1"/>
    <property type="molecule type" value="Genomic_DNA"/>
</dbReference>
<reference evidence="1" key="2">
    <citation type="journal article" date="2022" name="New Phytol.">
        <title>Evolutionary transition to the ectomycorrhizal habit in the genomes of a hyperdiverse lineage of mushroom-forming fungi.</title>
        <authorList>
            <person name="Looney B."/>
            <person name="Miyauchi S."/>
            <person name="Morin E."/>
            <person name="Drula E."/>
            <person name="Courty P.E."/>
            <person name="Kohler A."/>
            <person name="Kuo A."/>
            <person name="LaButti K."/>
            <person name="Pangilinan J."/>
            <person name="Lipzen A."/>
            <person name="Riley R."/>
            <person name="Andreopoulos W."/>
            <person name="He G."/>
            <person name="Johnson J."/>
            <person name="Nolan M."/>
            <person name="Tritt A."/>
            <person name="Barry K.W."/>
            <person name="Grigoriev I.V."/>
            <person name="Nagy L.G."/>
            <person name="Hibbett D."/>
            <person name="Henrissat B."/>
            <person name="Matheny P.B."/>
            <person name="Labbe J."/>
            <person name="Martin F.M."/>
        </authorList>
    </citation>
    <scope>NUCLEOTIDE SEQUENCE</scope>
    <source>
        <strain evidence="1">HHB10654</strain>
    </source>
</reference>
<accession>A0ACB8TDY2</accession>
<protein>
    <submittedName>
        <fullName evidence="1">Cytochrome P450</fullName>
    </submittedName>
</protein>
<organism evidence="1 2">
    <name type="scientific">Artomyces pyxidatus</name>
    <dbReference type="NCBI Taxonomy" id="48021"/>
    <lineage>
        <taxon>Eukaryota</taxon>
        <taxon>Fungi</taxon>
        <taxon>Dikarya</taxon>
        <taxon>Basidiomycota</taxon>
        <taxon>Agaricomycotina</taxon>
        <taxon>Agaricomycetes</taxon>
        <taxon>Russulales</taxon>
        <taxon>Auriscalpiaceae</taxon>
        <taxon>Artomyces</taxon>
    </lineage>
</organism>
<gene>
    <name evidence="1" type="ORF">BV25DRAFT_1410230</name>
</gene>
<evidence type="ECO:0000313" key="1">
    <source>
        <dbReference type="EMBL" id="KAI0066626.1"/>
    </source>
</evidence>
<keyword evidence="2" id="KW-1185">Reference proteome</keyword>
<name>A0ACB8TDY2_9AGAM</name>
<sequence>MAFHLSIVVDSLALLALVLLLVAFDQRRKRQTFRYPPGPKPLPILGNLFDVPKESSWLKYTEWSKTYGEIMSLQVLGNVVVILNSARVARDLLEKKGEIHSGRPTVPFYDMMNWSWLITTMQYSDTWRHRRRMLDRSLRPNAAIQYRPMLRSKAHDFLKHMISRPEDFRRHIEHLQGAIIMSLVYGYDVKGKDDVYLKTALDANDIAQRTFLPGAVLVNDLPFLKHLPEWLPGMGFKALARLGDRLGKEMVNKPFAFVKDTMHNGTARPSVTRENLLEMEQRGLVEAEDEQVVAEASGTLYVTGADTTSSALASLFLALVLHPEAQKRAQAEIAAVVGKDRLPDFGDRANLPYTDALSREVLRWRVVNPLGVPHASTQDDFYEGYFIPKGTIVVPNAWAIMHDPTVYPDPDAFKPERFLTEDGQVKDDPASSIAFGFGKRICPGRHIADSTVFIVAALVLSTFSVGKAKDLHGNEIPVECAYTGGIISDPKEFKCAIVPRTPKAEQLISANEPVE</sequence>
<proteinExistence type="predicted"/>
<reference evidence="1" key="1">
    <citation type="submission" date="2021-03" db="EMBL/GenBank/DDBJ databases">
        <authorList>
            <consortium name="DOE Joint Genome Institute"/>
            <person name="Ahrendt S."/>
            <person name="Looney B.P."/>
            <person name="Miyauchi S."/>
            <person name="Morin E."/>
            <person name="Drula E."/>
            <person name="Courty P.E."/>
            <person name="Chicoki N."/>
            <person name="Fauchery L."/>
            <person name="Kohler A."/>
            <person name="Kuo A."/>
            <person name="Labutti K."/>
            <person name="Pangilinan J."/>
            <person name="Lipzen A."/>
            <person name="Riley R."/>
            <person name="Andreopoulos W."/>
            <person name="He G."/>
            <person name="Johnson J."/>
            <person name="Barry K.W."/>
            <person name="Grigoriev I.V."/>
            <person name="Nagy L."/>
            <person name="Hibbett D."/>
            <person name="Henrissat B."/>
            <person name="Matheny P.B."/>
            <person name="Labbe J."/>
            <person name="Martin F."/>
        </authorList>
    </citation>
    <scope>NUCLEOTIDE SEQUENCE</scope>
    <source>
        <strain evidence="1">HHB10654</strain>
    </source>
</reference>
<comment type="caution">
    <text evidence="1">The sequence shown here is derived from an EMBL/GenBank/DDBJ whole genome shotgun (WGS) entry which is preliminary data.</text>
</comment>
<evidence type="ECO:0000313" key="2">
    <source>
        <dbReference type="Proteomes" id="UP000814140"/>
    </source>
</evidence>